<keyword evidence="5 6" id="KW-0472">Membrane</keyword>
<comment type="subunit">
    <text evidence="6">Forms a complex with DabB.</text>
</comment>
<organism evidence="7 8">
    <name type="scientific">Coraliomargarita sinensis</name>
    <dbReference type="NCBI Taxonomy" id="2174842"/>
    <lineage>
        <taxon>Bacteria</taxon>
        <taxon>Pseudomonadati</taxon>
        <taxon>Verrucomicrobiota</taxon>
        <taxon>Opitutia</taxon>
        <taxon>Puniceicoccales</taxon>
        <taxon>Coraliomargaritaceae</taxon>
        <taxon>Coraliomargarita</taxon>
    </lineage>
</organism>
<accession>A0A317ZDP7</accession>
<gene>
    <name evidence="6" type="primary">dabA</name>
    <name evidence="7" type="ORF">DDZ13_12285</name>
</gene>
<dbReference type="PANTHER" id="PTHR38344:SF1">
    <property type="entry name" value="INORGANIC CARBON TRANSPORTER SUBUNIT DABA-RELATED"/>
    <property type="match status" value="1"/>
</dbReference>
<dbReference type="RefSeq" id="WP_110131752.1">
    <property type="nucleotide sequence ID" value="NZ_QHJQ01000009.1"/>
</dbReference>
<comment type="function">
    <text evidence="6">Part of an energy-coupled inorganic carbon pump.</text>
</comment>
<evidence type="ECO:0000256" key="1">
    <source>
        <dbReference type="ARBA" id="ARBA00022448"/>
    </source>
</evidence>
<evidence type="ECO:0000313" key="7">
    <source>
        <dbReference type="EMBL" id="PXA03464.1"/>
    </source>
</evidence>
<dbReference type="PANTHER" id="PTHR38344">
    <property type="entry name" value="UPF0753 PROTEIN AQ_863"/>
    <property type="match status" value="1"/>
</dbReference>
<protein>
    <recommendedName>
        <fullName evidence="6">Probable inorganic carbon transporter subunit DabA</fullName>
    </recommendedName>
</protein>
<sequence>MENSKPHFLAAEINAACAKIAPLWPLSHFVAVNPFLGFADQKFAAAADAHKRIQGSDTVLPKEWFKQKFEAGDIGLEDLRGAVAAATPEIADCFAAFDQPLTADQLVELLSEPEEEETPVYQTCSFSAYLDAREGTHWQRIIREEVAKWCAAYDDEGQSSWKFPWKDLSLYAGWKEAAQIDRNPELHGLAGFRQFVAGLPEDPHAVIEQAIETLQMPEARIGSLLYRILLTLPGWAGHLRYKDRELEIRGESGDSLLQLLAILLSYDLALYSMHADDKNCILGWQRNLEEDHADDGSSVIPLGLAQRLVWQSAMEHAFEQKLRLGINPSEESAGERPDVQAIFCIDVRSEVYRRALESTGLHVQTIGFAGFFGLPIDHKVPGLGGSQARCPVLLAPPVPTSDCKSGIEVSEFDQLLFQRVDARESKRTWKRFKEAASSCFTFVETIGLSYGLELFKDAFGISGKTGSDKGAPDFLVDMATKDRADLAEGILKGLGLLENFGRIVLFCGHGSATKNNPYASGLDCGACGGHAGDANARLAAALLNQADVRAELAERKINIPADTVFVGGLHNTTTDEVTLFDYEGADSTLVGQLRASLDQAGILCAIERSARLGDAGEQDDVVAAVRARSRDWSEVRPEWALAGNAAFIVAPRQWTAKANLQSRAFLHEYSAETDPEGAVLENIIGGPLVVGSWINLQYYGSATDNAHFGSGHKSIHNVVGGVGVALGNENDLRHGLPLQSVHDGEKLIHEPLRLHACIAADTKVLDGILERQEHVRHLVENGWVHLIALGADGKLWARRQPDGSWKQSVPREREVVA</sequence>
<comment type="cofactor">
    <cofactor evidence="6">
        <name>Zn(2+)</name>
        <dbReference type="ChEBI" id="CHEBI:29105"/>
    </cofactor>
</comment>
<feature type="binding site" evidence="6">
    <location>
        <position position="346"/>
    </location>
    <ligand>
        <name>Zn(2+)</name>
        <dbReference type="ChEBI" id="CHEBI:29105"/>
    </ligand>
</feature>
<dbReference type="OrthoDB" id="9805101at2"/>
<dbReference type="Pfam" id="PF10070">
    <property type="entry name" value="DabA"/>
    <property type="match status" value="1"/>
</dbReference>
<dbReference type="InParanoid" id="A0A317ZDP7"/>
<reference evidence="7 8" key="1">
    <citation type="submission" date="2018-05" db="EMBL/GenBank/DDBJ databases">
        <title>Coraliomargarita sinensis sp. nov., isolated from a marine solar saltern.</title>
        <authorList>
            <person name="Zhou L.Y."/>
        </authorList>
    </citation>
    <scope>NUCLEOTIDE SEQUENCE [LARGE SCALE GENOMIC DNA]</scope>
    <source>
        <strain evidence="7 8">WN38</strain>
    </source>
</reference>
<dbReference type="InterPro" id="IPR018752">
    <property type="entry name" value="DabA"/>
</dbReference>
<name>A0A317ZDP7_9BACT</name>
<evidence type="ECO:0000313" key="8">
    <source>
        <dbReference type="Proteomes" id="UP000247099"/>
    </source>
</evidence>
<keyword evidence="1 6" id="KW-0813">Transport</keyword>
<keyword evidence="3 6" id="KW-0479">Metal-binding</keyword>
<comment type="caution">
    <text evidence="7">The sequence shown here is derived from an EMBL/GenBank/DDBJ whole genome shotgun (WGS) entry which is preliminary data.</text>
</comment>
<keyword evidence="8" id="KW-1185">Reference proteome</keyword>
<evidence type="ECO:0000256" key="5">
    <source>
        <dbReference type="ARBA" id="ARBA00023136"/>
    </source>
</evidence>
<dbReference type="Proteomes" id="UP000247099">
    <property type="component" value="Unassembled WGS sequence"/>
</dbReference>
<feature type="binding site" evidence="6">
    <location>
        <position position="344"/>
    </location>
    <ligand>
        <name>Zn(2+)</name>
        <dbReference type="ChEBI" id="CHEBI:29105"/>
    </ligand>
</feature>
<comment type="similarity">
    <text evidence="6">Belongs to the inorganic carbon transporter (TC 9.A.2) DabA family.</text>
</comment>
<evidence type="ECO:0000256" key="3">
    <source>
        <dbReference type="ARBA" id="ARBA00022723"/>
    </source>
</evidence>
<feature type="binding site" evidence="6">
    <location>
        <position position="509"/>
    </location>
    <ligand>
        <name>Zn(2+)</name>
        <dbReference type="ChEBI" id="CHEBI:29105"/>
    </ligand>
</feature>
<keyword evidence="4 6" id="KW-0862">Zinc</keyword>
<dbReference type="HAMAP" id="MF_01871">
    <property type="entry name" value="DabA"/>
    <property type="match status" value="1"/>
</dbReference>
<proteinExistence type="inferred from homology"/>
<evidence type="ECO:0000256" key="2">
    <source>
        <dbReference type="ARBA" id="ARBA00022475"/>
    </source>
</evidence>
<feature type="binding site" evidence="6">
    <location>
        <position position="524"/>
    </location>
    <ligand>
        <name>Zn(2+)</name>
        <dbReference type="ChEBI" id="CHEBI:29105"/>
    </ligand>
</feature>
<evidence type="ECO:0000256" key="6">
    <source>
        <dbReference type="HAMAP-Rule" id="MF_01871"/>
    </source>
</evidence>
<dbReference type="GO" id="GO:0008270">
    <property type="term" value="F:zinc ion binding"/>
    <property type="evidence" value="ECO:0007669"/>
    <property type="project" value="UniProtKB-UniRule"/>
</dbReference>
<dbReference type="AlphaFoldDB" id="A0A317ZDP7"/>
<dbReference type="GO" id="GO:0005886">
    <property type="term" value="C:plasma membrane"/>
    <property type="evidence" value="ECO:0007669"/>
    <property type="project" value="UniProtKB-SubCell"/>
</dbReference>
<evidence type="ECO:0000256" key="4">
    <source>
        <dbReference type="ARBA" id="ARBA00022833"/>
    </source>
</evidence>
<comment type="subcellular location">
    <subcellularLocation>
        <location evidence="6">Cell membrane</location>
        <topology evidence="6">Peripheral membrane protein</topology>
    </subcellularLocation>
</comment>
<dbReference type="EMBL" id="QHJQ01000009">
    <property type="protein sequence ID" value="PXA03464.1"/>
    <property type="molecule type" value="Genomic_DNA"/>
</dbReference>
<keyword evidence="2 6" id="KW-1003">Cell membrane</keyword>